<evidence type="ECO:0000259" key="12">
    <source>
        <dbReference type="Pfam" id="PF03033"/>
    </source>
</evidence>
<dbReference type="UniPathway" id="UPA00219"/>
<keyword evidence="4 10" id="KW-0808">Transferase</keyword>
<dbReference type="SUPFAM" id="SSF53756">
    <property type="entry name" value="UDP-Glycosyltransferase/glycogen phosphorylase"/>
    <property type="match status" value="1"/>
</dbReference>
<dbReference type="NCBIfam" id="NF009102">
    <property type="entry name" value="PRK12446.1"/>
    <property type="match status" value="1"/>
</dbReference>
<organism evidence="14 15">
    <name type="scientific">Clostridium neonatale</name>
    <dbReference type="NCBI Taxonomy" id="137838"/>
    <lineage>
        <taxon>Bacteria</taxon>
        <taxon>Bacillati</taxon>
        <taxon>Bacillota</taxon>
        <taxon>Clostridia</taxon>
        <taxon>Eubacteriales</taxon>
        <taxon>Clostridiaceae</taxon>
        <taxon>Clostridium</taxon>
    </lineage>
</organism>
<reference evidence="14 15" key="1">
    <citation type="submission" date="2017-10" db="EMBL/GenBank/DDBJ databases">
        <title>Effective Description of Clostridium neonatale sp. nov. linked to necrotizing enterocolitis in neonates and a clarification of species assignable to the genus Clostridium (Prazmowski 1880) emend. Lawson and Rainey 2016.</title>
        <authorList>
            <person name="Bernard K."/>
            <person name="Burdz T."/>
            <person name="Wiebe D."/>
            <person name="Balcewich B."/>
            <person name="Alfa M."/>
            <person name="Bernier A.-M."/>
        </authorList>
    </citation>
    <scope>NUCLEOTIDE SEQUENCE [LARGE SCALE GENOMIC DNA]</scope>
    <source>
        <strain evidence="14 15">LCDC99A005</strain>
    </source>
</reference>
<keyword evidence="11" id="KW-0175">Coiled coil</keyword>
<evidence type="ECO:0000259" key="13">
    <source>
        <dbReference type="Pfam" id="PF04101"/>
    </source>
</evidence>
<dbReference type="InterPro" id="IPR006009">
    <property type="entry name" value="GlcNAc_MurG"/>
</dbReference>
<dbReference type="Gene3D" id="3.40.50.2000">
    <property type="entry name" value="Glycogen Phosphorylase B"/>
    <property type="match status" value="2"/>
</dbReference>
<dbReference type="PANTHER" id="PTHR21015:SF27">
    <property type="entry name" value="UDP-N-ACETYLGLUCOSAMINE--N-ACETYLMURAMYL-(PENTAPEPTIDE) PYROPHOSPHORYL-UNDECAPRENOL N-ACETYLGLUCOSAMINE TRANSFERASE"/>
    <property type="match status" value="1"/>
</dbReference>
<keyword evidence="6 10" id="KW-0573">Peptidoglycan synthesis</keyword>
<dbReference type="HAMAP" id="MF_00033">
    <property type="entry name" value="MurG"/>
    <property type="match status" value="1"/>
</dbReference>
<sequence length="357" mass="40151">MNKYKIIMTGGGTAGHVTPNLALVPKLKEKNFEIKYIGSLDGIEKNIIEENNIPYYGISSGKLRRYFDFKNFTDPFKVLKGVFDATRILAKEKPDIVFSKGGFVAVPVVIAAHLKKIPIVAHESDMTPGLANKLSAPFCDKLCVTFRESLKYIKDNKGILTGSPIREEILKGDKIKGKKICGFKDEREILFIMGGSTGSKVINDLIRNNIDSLLKDYNIIHICGKGNLDSNLANKIGYKQFEYVNEELPHLMACADYIISRAGANSIFEFLTLKKPTLLIPLSKKASRGDQILNAKSFTKEGYSLMIEEEELNTERFINKIKELKHEKNNLIRNMENSQMKSGVENIVKILLQSIKR</sequence>
<feature type="binding site" evidence="10">
    <location>
        <position position="291"/>
    </location>
    <ligand>
        <name>UDP-N-acetyl-alpha-D-glucosamine</name>
        <dbReference type="ChEBI" id="CHEBI:57705"/>
    </ligand>
</feature>
<evidence type="ECO:0000256" key="6">
    <source>
        <dbReference type="ARBA" id="ARBA00022984"/>
    </source>
</evidence>
<keyword evidence="7 10" id="KW-0472">Membrane</keyword>
<comment type="catalytic activity">
    <reaction evidence="10">
        <text>di-trans,octa-cis-undecaprenyl diphospho-N-acetyl-alpha-D-muramoyl-L-alanyl-D-glutamyl-meso-2,6-diaminopimeloyl-D-alanyl-D-alanine + UDP-N-acetyl-alpha-D-glucosamine = di-trans,octa-cis-undecaprenyl diphospho-[N-acetyl-alpha-D-glucosaminyl-(1-&gt;4)]-N-acetyl-alpha-D-muramoyl-L-alanyl-D-glutamyl-meso-2,6-diaminopimeloyl-D-alanyl-D-alanine + UDP + H(+)</text>
        <dbReference type="Rhea" id="RHEA:31227"/>
        <dbReference type="ChEBI" id="CHEBI:15378"/>
        <dbReference type="ChEBI" id="CHEBI:57705"/>
        <dbReference type="ChEBI" id="CHEBI:58223"/>
        <dbReference type="ChEBI" id="CHEBI:61387"/>
        <dbReference type="ChEBI" id="CHEBI:61388"/>
        <dbReference type="EC" id="2.4.1.227"/>
    </reaction>
</comment>
<dbReference type="InterPro" id="IPR007235">
    <property type="entry name" value="Glyco_trans_28_C"/>
</dbReference>
<feature type="domain" description="Glycosyl transferase family 28 C-terminal" evidence="13">
    <location>
        <begin position="190"/>
        <end position="344"/>
    </location>
</feature>
<proteinExistence type="inferred from homology"/>
<dbReference type="GO" id="GO:0008360">
    <property type="term" value="P:regulation of cell shape"/>
    <property type="evidence" value="ECO:0007669"/>
    <property type="project" value="UniProtKB-KW"/>
</dbReference>
<dbReference type="CDD" id="cd03785">
    <property type="entry name" value="GT28_MurG"/>
    <property type="match status" value="1"/>
</dbReference>
<keyword evidence="1 10" id="KW-1003">Cell membrane</keyword>
<dbReference type="Pfam" id="PF03033">
    <property type="entry name" value="Glyco_transf_28"/>
    <property type="match status" value="1"/>
</dbReference>
<evidence type="ECO:0000256" key="5">
    <source>
        <dbReference type="ARBA" id="ARBA00022960"/>
    </source>
</evidence>
<dbReference type="Pfam" id="PF04101">
    <property type="entry name" value="Glyco_tran_28_C"/>
    <property type="match status" value="1"/>
</dbReference>
<comment type="caution">
    <text evidence="14">The sequence shown here is derived from an EMBL/GenBank/DDBJ whole genome shotgun (WGS) entry which is preliminary data.</text>
</comment>
<evidence type="ECO:0000256" key="8">
    <source>
        <dbReference type="ARBA" id="ARBA00023306"/>
    </source>
</evidence>
<dbReference type="GO" id="GO:0050511">
    <property type="term" value="F:undecaprenyldiphospho-muramoylpentapeptide beta-N-acetylglucosaminyltransferase activity"/>
    <property type="evidence" value="ECO:0007669"/>
    <property type="project" value="UniProtKB-UniRule"/>
</dbReference>
<evidence type="ECO:0000313" key="15">
    <source>
        <dbReference type="Proteomes" id="UP000220840"/>
    </source>
</evidence>
<dbReference type="EMBL" id="PDCJ01000001">
    <property type="protein sequence ID" value="PEG32249.1"/>
    <property type="molecule type" value="Genomic_DNA"/>
</dbReference>
<gene>
    <name evidence="10" type="primary">murG</name>
    <name evidence="14" type="ORF">CQ394_11310</name>
</gene>
<comment type="pathway">
    <text evidence="10">Cell wall biogenesis; peptidoglycan biosynthesis.</text>
</comment>
<protein>
    <recommendedName>
        <fullName evidence="10">UDP-N-acetylglucosamine--N-acetylmuramyl-(pentapeptide) pyrophosphoryl-undecaprenol N-acetylglucosamine transferase</fullName>
        <ecNumber evidence="10">2.4.1.227</ecNumber>
    </recommendedName>
    <alternativeName>
        <fullName evidence="10">Undecaprenyl-PP-MurNAc-pentapeptide-UDPGlcNAc GlcNAc transferase</fullName>
    </alternativeName>
</protein>
<dbReference type="GO" id="GO:0071555">
    <property type="term" value="P:cell wall organization"/>
    <property type="evidence" value="ECO:0007669"/>
    <property type="project" value="UniProtKB-KW"/>
</dbReference>
<name>A0A2A7MKY7_9CLOT</name>
<evidence type="ECO:0000256" key="10">
    <source>
        <dbReference type="HAMAP-Rule" id="MF_00033"/>
    </source>
</evidence>
<comment type="function">
    <text evidence="10">Cell wall formation. Catalyzes the transfer of a GlcNAc subunit on undecaprenyl-pyrophosphoryl-MurNAc-pentapeptide (lipid intermediate I) to form undecaprenyl-pyrophosphoryl-MurNAc-(pentapeptide)GlcNAc (lipid intermediate II).</text>
</comment>
<feature type="coiled-coil region" evidence="11">
    <location>
        <begin position="307"/>
        <end position="341"/>
    </location>
</feature>
<dbReference type="GO" id="GO:0051991">
    <property type="term" value="F:UDP-N-acetyl-D-glucosamine:N-acetylmuramoyl-L-alanyl-D-glutamyl-meso-2,6-diaminopimelyl-D-alanyl-D-alanine-diphosphoundecaprenol 4-beta-N-acetylglucosaminlytransferase activity"/>
    <property type="evidence" value="ECO:0007669"/>
    <property type="project" value="RHEA"/>
</dbReference>
<dbReference type="GO" id="GO:0051301">
    <property type="term" value="P:cell division"/>
    <property type="evidence" value="ECO:0007669"/>
    <property type="project" value="UniProtKB-KW"/>
</dbReference>
<dbReference type="STRING" id="137838.GCA_001458595_03751"/>
<keyword evidence="8 10" id="KW-0131">Cell cycle</keyword>
<comment type="similarity">
    <text evidence="10">Belongs to the glycosyltransferase 28 family. MurG subfamily.</text>
</comment>
<feature type="binding site" evidence="10">
    <location>
        <begin position="13"/>
        <end position="15"/>
    </location>
    <ligand>
        <name>UDP-N-acetyl-alpha-D-glucosamine</name>
        <dbReference type="ChEBI" id="CHEBI:57705"/>
    </ligand>
</feature>
<dbReference type="PANTHER" id="PTHR21015">
    <property type="entry name" value="UDP-N-ACETYLGLUCOSAMINE--N-ACETYLMURAMYL-(PENTAPEPTIDE) PYROPHOSPHORYL-UNDECAPRENOL N-ACETYLGLUCOSAMINE TRANSFERASE 1"/>
    <property type="match status" value="1"/>
</dbReference>
<keyword evidence="5 10" id="KW-0133">Cell shape</keyword>
<comment type="caution">
    <text evidence="10">Lacks conserved residue(s) required for the propagation of feature annotation.</text>
</comment>
<dbReference type="GO" id="GO:0009252">
    <property type="term" value="P:peptidoglycan biosynthetic process"/>
    <property type="evidence" value="ECO:0007669"/>
    <property type="project" value="UniProtKB-UniRule"/>
</dbReference>
<evidence type="ECO:0000256" key="4">
    <source>
        <dbReference type="ARBA" id="ARBA00022679"/>
    </source>
</evidence>
<evidence type="ECO:0000256" key="2">
    <source>
        <dbReference type="ARBA" id="ARBA00022618"/>
    </source>
</evidence>
<dbReference type="InterPro" id="IPR004276">
    <property type="entry name" value="GlycoTrans_28_N"/>
</dbReference>
<feature type="binding site" evidence="10">
    <location>
        <position position="196"/>
    </location>
    <ligand>
        <name>UDP-N-acetyl-alpha-D-glucosamine</name>
        <dbReference type="ChEBI" id="CHEBI:57705"/>
    </ligand>
</feature>
<dbReference type="EC" id="2.4.1.227" evidence="10"/>
<keyword evidence="3 10" id="KW-0328">Glycosyltransferase</keyword>
<feature type="binding site" evidence="10">
    <location>
        <position position="166"/>
    </location>
    <ligand>
        <name>UDP-N-acetyl-alpha-D-glucosamine</name>
        <dbReference type="ChEBI" id="CHEBI:57705"/>
    </ligand>
</feature>
<dbReference type="NCBIfam" id="TIGR01133">
    <property type="entry name" value="murG"/>
    <property type="match status" value="1"/>
</dbReference>
<accession>A0A2A7MKY7</accession>
<evidence type="ECO:0000256" key="11">
    <source>
        <dbReference type="SAM" id="Coils"/>
    </source>
</evidence>
<evidence type="ECO:0000256" key="7">
    <source>
        <dbReference type="ARBA" id="ARBA00023136"/>
    </source>
</evidence>
<evidence type="ECO:0000256" key="3">
    <source>
        <dbReference type="ARBA" id="ARBA00022676"/>
    </source>
</evidence>
<keyword evidence="15" id="KW-1185">Reference proteome</keyword>
<dbReference type="OrthoDB" id="9808936at2"/>
<evidence type="ECO:0000256" key="1">
    <source>
        <dbReference type="ARBA" id="ARBA00022475"/>
    </source>
</evidence>
<dbReference type="RefSeq" id="WP_058296395.1">
    <property type="nucleotide sequence ID" value="NZ_CAMRXG010000021.1"/>
</dbReference>
<feature type="domain" description="Glycosyltransferase family 28 N-terminal" evidence="12">
    <location>
        <begin position="6"/>
        <end position="142"/>
    </location>
</feature>
<keyword evidence="9 10" id="KW-0961">Cell wall biogenesis/degradation</keyword>
<dbReference type="GO" id="GO:0005886">
    <property type="term" value="C:plasma membrane"/>
    <property type="evidence" value="ECO:0007669"/>
    <property type="project" value="UniProtKB-SubCell"/>
</dbReference>
<comment type="subcellular location">
    <subcellularLocation>
        <location evidence="10">Cell membrane</location>
        <topology evidence="10">Peripheral membrane protein</topology>
        <orientation evidence="10">Cytoplasmic side</orientation>
    </subcellularLocation>
</comment>
<dbReference type="Proteomes" id="UP000220840">
    <property type="component" value="Unassembled WGS sequence"/>
</dbReference>
<evidence type="ECO:0000256" key="9">
    <source>
        <dbReference type="ARBA" id="ARBA00023316"/>
    </source>
</evidence>
<dbReference type="AlphaFoldDB" id="A0A2A7MKY7"/>
<dbReference type="GO" id="GO:0005975">
    <property type="term" value="P:carbohydrate metabolic process"/>
    <property type="evidence" value="ECO:0007669"/>
    <property type="project" value="InterPro"/>
</dbReference>
<keyword evidence="2 10" id="KW-0132">Cell division</keyword>
<evidence type="ECO:0000313" key="14">
    <source>
        <dbReference type="EMBL" id="PEG32249.1"/>
    </source>
</evidence>